<feature type="binding site" evidence="10">
    <location>
        <position position="131"/>
    </location>
    <ligand>
        <name>NAD(+)</name>
        <dbReference type="ChEBI" id="CHEBI:57540"/>
    </ligand>
</feature>
<feature type="binding site" evidence="10">
    <location>
        <begin position="297"/>
        <end position="300"/>
    </location>
    <ligand>
        <name>NAD(+)</name>
        <dbReference type="ChEBI" id="CHEBI:57540"/>
    </ligand>
</feature>
<feature type="active site" description="Proton donor/acceptor" evidence="8">
    <location>
        <position position="268"/>
    </location>
</feature>
<dbReference type="EMBL" id="VBTE01000021">
    <property type="protein sequence ID" value="TLQ07006.1"/>
    <property type="molecule type" value="Genomic_DNA"/>
</dbReference>
<dbReference type="PIRSF" id="PIRSF000183">
    <property type="entry name" value="Alanine_dh"/>
    <property type="match status" value="1"/>
</dbReference>
<dbReference type="InterPro" id="IPR008141">
    <property type="entry name" value="Ala_DH"/>
</dbReference>
<dbReference type="GO" id="GO:0042853">
    <property type="term" value="P:L-alanine catabolic process"/>
    <property type="evidence" value="ECO:0007669"/>
    <property type="project" value="InterPro"/>
</dbReference>
<dbReference type="NCBIfam" id="TIGR00518">
    <property type="entry name" value="alaDH"/>
    <property type="match status" value="1"/>
</dbReference>
<evidence type="ECO:0000256" key="3">
    <source>
        <dbReference type="ARBA" id="ARBA00023002"/>
    </source>
</evidence>
<dbReference type="Pfam" id="PF01262">
    <property type="entry name" value="AlaDh_PNT_C"/>
    <property type="match status" value="1"/>
</dbReference>
<comment type="caution">
    <text evidence="13">The sequence shown here is derived from an EMBL/GenBank/DDBJ whole genome shotgun (WGS) entry which is preliminary data.</text>
</comment>
<comment type="pathway">
    <text evidence="1">Amino-acid degradation; L-alanine degradation via dehydrogenase pathway; NH(3) and pyruvate from L-alanine: step 1/1.</text>
</comment>
<evidence type="ECO:0000256" key="1">
    <source>
        <dbReference type="ARBA" id="ARBA00005206"/>
    </source>
</evidence>
<feature type="binding site" evidence="10">
    <location>
        <begin position="237"/>
        <end position="238"/>
    </location>
    <ligand>
        <name>NAD(+)</name>
        <dbReference type="ChEBI" id="CHEBI:57540"/>
    </ligand>
</feature>
<dbReference type="OrthoDB" id="9804592at2"/>
<gene>
    <name evidence="13" type="primary">ald</name>
    <name evidence="13" type="ORF">FEZ48_07700</name>
</gene>
<feature type="binding site" evidence="10">
    <location>
        <begin position="265"/>
        <end position="268"/>
    </location>
    <ligand>
        <name>NAD(+)</name>
        <dbReference type="ChEBI" id="CHEBI:57540"/>
    </ligand>
</feature>
<dbReference type="InterPro" id="IPR007886">
    <property type="entry name" value="AlaDH/PNT_N"/>
</dbReference>
<feature type="active site" description="Proton donor/acceptor" evidence="8">
    <location>
        <position position="94"/>
    </location>
</feature>
<dbReference type="Pfam" id="PF05222">
    <property type="entry name" value="AlaDh_PNT_N"/>
    <property type="match status" value="1"/>
</dbReference>
<dbReference type="Gene3D" id="3.40.50.720">
    <property type="entry name" value="NAD(P)-binding Rossmann-like Domain"/>
    <property type="match status" value="2"/>
</dbReference>
<evidence type="ECO:0000256" key="4">
    <source>
        <dbReference type="ARBA" id="ARBA00023027"/>
    </source>
</evidence>
<dbReference type="InterPro" id="IPR007698">
    <property type="entry name" value="AlaDH/PNT_NAD(H)-bd"/>
</dbReference>
<keyword evidence="4 7" id="KW-0520">NAD</keyword>
<evidence type="ECO:0000256" key="5">
    <source>
        <dbReference type="ARBA" id="ARBA00049277"/>
    </source>
</evidence>
<keyword evidence="3 7" id="KW-0560">Oxidoreductase</keyword>
<comment type="function">
    <text evidence="6">May play a role in cell wall synthesis as L-alanine is an important constituent of the peptidoglycan layer.</text>
</comment>
<feature type="binding site" evidence="10">
    <location>
        <position position="218"/>
    </location>
    <ligand>
        <name>NAD(+)</name>
        <dbReference type="ChEBI" id="CHEBI:57540"/>
    </ligand>
</feature>
<dbReference type="FunFam" id="3.40.50.720:FF:000433">
    <property type="entry name" value="Alanine dehydrogenase 1"/>
    <property type="match status" value="1"/>
</dbReference>
<dbReference type="SMART" id="SM01002">
    <property type="entry name" value="AlaDh_PNT_C"/>
    <property type="match status" value="1"/>
</dbReference>
<feature type="binding site" evidence="9">
    <location>
        <position position="15"/>
    </location>
    <ligand>
        <name>substrate</name>
    </ligand>
</feature>
<dbReference type="EC" id="1.4.1.1" evidence="7"/>
<evidence type="ECO:0000259" key="11">
    <source>
        <dbReference type="SMART" id="SM01002"/>
    </source>
</evidence>
<feature type="binding site" evidence="9">
    <location>
        <position position="73"/>
    </location>
    <ligand>
        <name>substrate</name>
    </ligand>
</feature>
<dbReference type="PANTHER" id="PTHR42795:SF1">
    <property type="entry name" value="ALANINE DEHYDROGENASE"/>
    <property type="match status" value="1"/>
</dbReference>
<sequence>MNIGVIKDPKQGESRVGMTPENVNRLVQSGNKVFVEKNAGLGSGFPDNLYEEVGAMIVDTKDAWNVDLVVKVKEPMKEEFKYFKEDLIIWGFLHLAASKEVVEAMVNAKVTAISGENISIDGVLELLKPMSAIAGRRAVNLGQYYLEKEHGGEGILLPGIDGIDPGVVVILGGGNAAENSADMALGINCKVYILELNEQRIEYLENRYKGKNIEIISSTTENLEKYIQVADVFISTILIPGAKPPKIVKEYMVKTMKPGSVIVDIAIDQGGTVETIESPTSHQDPIFEKHGVIHYAVPNMPGATPRTSTIALAQGNISYLLGISENGLEDAITSVKGLASGISIYKGHITQQGIADSSGYSYYELEALINE</sequence>
<dbReference type="GO" id="GO:0005886">
    <property type="term" value="C:plasma membrane"/>
    <property type="evidence" value="ECO:0007669"/>
    <property type="project" value="TreeGrafter"/>
</dbReference>
<dbReference type="SUPFAM" id="SSF52283">
    <property type="entry name" value="Formate/glycerate dehydrogenase catalytic domain-like"/>
    <property type="match status" value="1"/>
</dbReference>
<evidence type="ECO:0000256" key="10">
    <source>
        <dbReference type="PIRSR" id="PIRSR000183-3"/>
    </source>
</evidence>
<evidence type="ECO:0000313" key="14">
    <source>
        <dbReference type="Proteomes" id="UP000307201"/>
    </source>
</evidence>
<evidence type="ECO:0000256" key="6">
    <source>
        <dbReference type="ARBA" id="ARBA00056662"/>
    </source>
</evidence>
<dbReference type="Proteomes" id="UP000307201">
    <property type="component" value="Unassembled WGS sequence"/>
</dbReference>
<keyword evidence="10" id="KW-0547">Nucleotide-binding</keyword>
<feature type="binding site" evidence="10">
    <location>
        <position position="200"/>
    </location>
    <ligand>
        <name>NAD(+)</name>
        <dbReference type="ChEBI" id="CHEBI:57540"/>
    </ligand>
</feature>
<feature type="domain" description="Alanine dehydrogenase/pyridine nucleotide transhydrogenase NAD(H)-binding" evidence="11">
    <location>
        <begin position="146"/>
        <end position="296"/>
    </location>
</feature>
<comment type="similarity">
    <text evidence="2 7">Belongs to the AlaDH/PNT family.</text>
</comment>
<dbReference type="CDD" id="cd05305">
    <property type="entry name" value="L-AlaDH"/>
    <property type="match status" value="1"/>
</dbReference>
<protein>
    <recommendedName>
        <fullName evidence="7">Alanine dehydrogenase</fullName>
        <ecNumber evidence="7">1.4.1.1</ecNumber>
    </recommendedName>
</protein>
<evidence type="ECO:0000256" key="2">
    <source>
        <dbReference type="ARBA" id="ARBA00005689"/>
    </source>
</evidence>
<dbReference type="SUPFAM" id="SSF51735">
    <property type="entry name" value="NAD(P)-binding Rossmann-fold domains"/>
    <property type="match status" value="1"/>
</dbReference>
<comment type="catalytic activity">
    <reaction evidence="5 7">
        <text>L-alanine + NAD(+) + H2O = pyruvate + NH4(+) + NADH + H(+)</text>
        <dbReference type="Rhea" id="RHEA:18405"/>
        <dbReference type="ChEBI" id="CHEBI:15361"/>
        <dbReference type="ChEBI" id="CHEBI:15377"/>
        <dbReference type="ChEBI" id="CHEBI:15378"/>
        <dbReference type="ChEBI" id="CHEBI:28938"/>
        <dbReference type="ChEBI" id="CHEBI:57540"/>
        <dbReference type="ChEBI" id="CHEBI:57945"/>
        <dbReference type="ChEBI" id="CHEBI:57972"/>
        <dbReference type="EC" id="1.4.1.1"/>
    </reaction>
</comment>
<dbReference type="GO" id="GO:0000286">
    <property type="term" value="F:alanine dehydrogenase activity"/>
    <property type="evidence" value="ECO:0007669"/>
    <property type="project" value="UniProtKB-UniRule"/>
</dbReference>
<dbReference type="RefSeq" id="WP_138471993.1">
    <property type="nucleotide sequence ID" value="NZ_VBTE01000021.1"/>
</dbReference>
<accession>A0A5R9C2N4</accession>
<evidence type="ECO:0000313" key="13">
    <source>
        <dbReference type="EMBL" id="TLQ07006.1"/>
    </source>
</evidence>
<evidence type="ECO:0000259" key="12">
    <source>
        <dbReference type="SMART" id="SM01003"/>
    </source>
</evidence>
<proteinExistence type="inferred from homology"/>
<organism evidence="13 14">
    <name type="scientific">Marinilactibacillus psychrotolerans</name>
    <dbReference type="NCBI Taxonomy" id="191770"/>
    <lineage>
        <taxon>Bacteria</taxon>
        <taxon>Bacillati</taxon>
        <taxon>Bacillota</taxon>
        <taxon>Bacilli</taxon>
        <taxon>Lactobacillales</taxon>
        <taxon>Carnobacteriaceae</taxon>
        <taxon>Marinilactibacillus</taxon>
    </lineage>
</organism>
<dbReference type="PANTHER" id="PTHR42795">
    <property type="entry name" value="ALANINE DEHYDROGENASE"/>
    <property type="match status" value="1"/>
</dbReference>
<evidence type="ECO:0000256" key="9">
    <source>
        <dbReference type="PIRSR" id="PIRSR000183-2"/>
    </source>
</evidence>
<evidence type="ECO:0000256" key="7">
    <source>
        <dbReference type="PIRNR" id="PIRNR000183"/>
    </source>
</evidence>
<dbReference type="GO" id="GO:0000166">
    <property type="term" value="F:nucleotide binding"/>
    <property type="evidence" value="ECO:0007669"/>
    <property type="project" value="UniProtKB-KW"/>
</dbReference>
<dbReference type="InterPro" id="IPR036291">
    <property type="entry name" value="NAD(P)-bd_dom_sf"/>
</dbReference>
<dbReference type="AlphaFoldDB" id="A0A5R9C2N4"/>
<dbReference type="SMART" id="SM01003">
    <property type="entry name" value="AlaDh_PNT_N"/>
    <property type="match status" value="1"/>
</dbReference>
<name>A0A5R9C2N4_9LACT</name>
<reference evidence="13 14" key="1">
    <citation type="submission" date="2019-05" db="EMBL/GenBank/DDBJ databases">
        <title>The metagenome of a microbial culture collection derived from dairy environment covers the genomic content of the human microbiome.</title>
        <authorList>
            <person name="Roder T."/>
            <person name="Wuthrich D."/>
            <person name="Sattari Z."/>
            <person name="Von Ah U."/>
            <person name="Bar C."/>
            <person name="Ronchi F."/>
            <person name="Macpherson A.J."/>
            <person name="Ganal-Vonarburg S.C."/>
            <person name="Bruggmann R."/>
            <person name="Vergeres G."/>
        </authorList>
    </citation>
    <scope>NUCLEOTIDE SEQUENCE [LARGE SCALE GENOMIC DNA]</scope>
    <source>
        <strain evidence="13 14">FAM 24235</strain>
    </source>
</reference>
<evidence type="ECO:0000256" key="8">
    <source>
        <dbReference type="PIRSR" id="PIRSR000183-1"/>
    </source>
</evidence>
<feature type="domain" description="Alanine dehydrogenase/pyridine nucleotide transhydrogenase N-terminal" evidence="12">
    <location>
        <begin position="4"/>
        <end position="134"/>
    </location>
</feature>